<feature type="non-terminal residue" evidence="2">
    <location>
        <position position="94"/>
    </location>
</feature>
<feature type="compositionally biased region" description="Basic and acidic residues" evidence="1">
    <location>
        <begin position="42"/>
        <end position="55"/>
    </location>
</feature>
<evidence type="ECO:0000256" key="1">
    <source>
        <dbReference type="SAM" id="MobiDB-lite"/>
    </source>
</evidence>
<evidence type="ECO:0000313" key="2">
    <source>
        <dbReference type="EMBL" id="CEK52847.1"/>
    </source>
</evidence>
<feature type="compositionally biased region" description="Basic residues" evidence="1">
    <location>
        <begin position="56"/>
        <end position="68"/>
    </location>
</feature>
<organism evidence="2">
    <name type="scientific">Arion vulgaris</name>
    <dbReference type="NCBI Taxonomy" id="1028688"/>
    <lineage>
        <taxon>Eukaryota</taxon>
        <taxon>Metazoa</taxon>
        <taxon>Spiralia</taxon>
        <taxon>Lophotrochozoa</taxon>
        <taxon>Mollusca</taxon>
        <taxon>Gastropoda</taxon>
        <taxon>Heterobranchia</taxon>
        <taxon>Euthyneura</taxon>
        <taxon>Panpulmonata</taxon>
        <taxon>Eupulmonata</taxon>
        <taxon>Stylommatophora</taxon>
        <taxon>Helicina</taxon>
        <taxon>Arionoidea</taxon>
        <taxon>Arionidae</taxon>
        <taxon>Arion</taxon>
    </lineage>
</organism>
<protein>
    <submittedName>
        <fullName evidence="2">Uncharacterized protein</fullName>
    </submittedName>
</protein>
<gene>
    <name evidence="2" type="primary">ORF18230</name>
</gene>
<proteinExistence type="predicted"/>
<sequence>ERKQQLKLNSDYEDLESCSSSTTEECGTESQRITKRSSNGILERKPKSTKMDKVRRLSRALNPKHWRHTKTEPQPLPHPSAMGLTSLGTRTRDD</sequence>
<feature type="non-terminal residue" evidence="2">
    <location>
        <position position="1"/>
    </location>
</feature>
<accession>A0A0B6Y940</accession>
<name>A0A0B6Y940_9EUPU</name>
<dbReference type="AlphaFoldDB" id="A0A0B6Y940"/>
<feature type="region of interest" description="Disordered" evidence="1">
    <location>
        <begin position="1"/>
        <end position="94"/>
    </location>
</feature>
<reference evidence="2" key="1">
    <citation type="submission" date="2014-12" db="EMBL/GenBank/DDBJ databases">
        <title>Insight into the proteome of Arion vulgaris.</title>
        <authorList>
            <person name="Aradska J."/>
            <person name="Bulat T."/>
            <person name="Smidak R."/>
            <person name="Sarate P."/>
            <person name="Gangsoo J."/>
            <person name="Sialana F."/>
            <person name="Bilban M."/>
            <person name="Lubec G."/>
        </authorList>
    </citation>
    <scope>NUCLEOTIDE SEQUENCE</scope>
    <source>
        <tissue evidence="2">Skin</tissue>
    </source>
</reference>
<dbReference type="EMBL" id="HACG01005982">
    <property type="protein sequence ID" value="CEK52847.1"/>
    <property type="molecule type" value="Transcribed_RNA"/>
</dbReference>
<feature type="compositionally biased region" description="Low complexity" evidence="1">
    <location>
        <begin position="17"/>
        <end position="30"/>
    </location>
</feature>